<dbReference type="PANTHER" id="PTHR48449">
    <property type="entry name" value="DUF1985 DOMAIN-CONTAINING PROTEIN"/>
    <property type="match status" value="1"/>
</dbReference>
<feature type="compositionally biased region" description="Basic and acidic residues" evidence="1">
    <location>
        <begin position="303"/>
        <end position="312"/>
    </location>
</feature>
<name>A0AAD9X4J0_9ROSI</name>
<dbReference type="AlphaFoldDB" id="A0AAD9X4J0"/>
<evidence type="ECO:0000313" key="3">
    <source>
        <dbReference type="Proteomes" id="UP001280121"/>
    </source>
</evidence>
<dbReference type="PANTHER" id="PTHR48449:SF1">
    <property type="entry name" value="DUF1985 DOMAIN-CONTAINING PROTEIN"/>
    <property type="match status" value="1"/>
</dbReference>
<dbReference type="EMBL" id="JANJYI010000004">
    <property type="protein sequence ID" value="KAK2652684.1"/>
    <property type="molecule type" value="Genomic_DNA"/>
</dbReference>
<organism evidence="2 3">
    <name type="scientific">Dipteronia dyeriana</name>
    <dbReference type="NCBI Taxonomy" id="168575"/>
    <lineage>
        <taxon>Eukaryota</taxon>
        <taxon>Viridiplantae</taxon>
        <taxon>Streptophyta</taxon>
        <taxon>Embryophyta</taxon>
        <taxon>Tracheophyta</taxon>
        <taxon>Spermatophyta</taxon>
        <taxon>Magnoliopsida</taxon>
        <taxon>eudicotyledons</taxon>
        <taxon>Gunneridae</taxon>
        <taxon>Pentapetalae</taxon>
        <taxon>rosids</taxon>
        <taxon>malvids</taxon>
        <taxon>Sapindales</taxon>
        <taxon>Sapindaceae</taxon>
        <taxon>Hippocastanoideae</taxon>
        <taxon>Acereae</taxon>
        <taxon>Dipteronia</taxon>
    </lineage>
</organism>
<evidence type="ECO:0000313" key="2">
    <source>
        <dbReference type="EMBL" id="KAK2652684.1"/>
    </source>
</evidence>
<reference evidence="2" key="1">
    <citation type="journal article" date="2023" name="Plant J.">
        <title>Genome sequences and population genomics provide insights into the demographic history, inbreeding, and mutation load of two 'living fossil' tree species of Dipteronia.</title>
        <authorList>
            <person name="Feng Y."/>
            <person name="Comes H.P."/>
            <person name="Chen J."/>
            <person name="Zhu S."/>
            <person name="Lu R."/>
            <person name="Zhang X."/>
            <person name="Li P."/>
            <person name="Qiu J."/>
            <person name="Olsen K.M."/>
            <person name="Qiu Y."/>
        </authorList>
    </citation>
    <scope>NUCLEOTIDE SEQUENCE</scope>
    <source>
        <strain evidence="2">KIB01</strain>
    </source>
</reference>
<evidence type="ECO:0000256" key="1">
    <source>
        <dbReference type="SAM" id="MobiDB-lite"/>
    </source>
</evidence>
<dbReference type="Proteomes" id="UP001280121">
    <property type="component" value="Unassembled WGS sequence"/>
</dbReference>
<protein>
    <submittedName>
        <fullName evidence="2">Uncharacterized protein</fullName>
    </submittedName>
</protein>
<gene>
    <name evidence="2" type="ORF">Ddye_012540</name>
</gene>
<feature type="region of interest" description="Disordered" evidence="1">
    <location>
        <begin position="239"/>
        <end position="312"/>
    </location>
</feature>
<proteinExistence type="predicted"/>
<sequence>MTEMTSRLKELLKTAEGDWFKGKLTRHDHFEALARINDALNRVSEKFVVEDRCRFMTSCFGHFMSMHQELKFSGGVIHQLLLRELDHDEPTNEMRFLLGNHAVRFSKVEFSLITGLRFGVLPDTSIYVAVENGIHQRHSIFSFKHALPQRREERRQQSQGDVGHSVEGYNIYGLSHALLIFAFEMIPQLGIVFGTRRVTDFFPRLLKWELTKQSRAKKLEKIFSARDERVHLLTVPEPTTSAVRPEEEGEGGRCTETEALDPTGPDFRGMDTGESESSPQRVRRRKVWLTTPGIGSATGDSRAGVRLDREVS</sequence>
<feature type="compositionally biased region" description="Basic and acidic residues" evidence="1">
    <location>
        <begin position="244"/>
        <end position="256"/>
    </location>
</feature>
<keyword evidence="3" id="KW-1185">Reference proteome</keyword>
<accession>A0AAD9X4J0</accession>
<comment type="caution">
    <text evidence="2">The sequence shown here is derived from an EMBL/GenBank/DDBJ whole genome shotgun (WGS) entry which is preliminary data.</text>
</comment>